<keyword evidence="3" id="KW-1185">Reference proteome</keyword>
<evidence type="ECO:0000313" key="2">
    <source>
        <dbReference type="EMBL" id="KAF7420314.1"/>
    </source>
</evidence>
<reference evidence="2" key="1">
    <citation type="journal article" date="2020" name="G3 (Bethesda)">
        <title>High-Quality Assemblies for Three Invasive Social Wasps from the &lt;i&gt;Vespula&lt;/i&gt; Genus.</title>
        <authorList>
            <person name="Harrop T.W.R."/>
            <person name="Guhlin J."/>
            <person name="McLaughlin G.M."/>
            <person name="Permina E."/>
            <person name="Stockwell P."/>
            <person name="Gilligan J."/>
            <person name="Le Lec M.F."/>
            <person name="Gruber M.A.M."/>
            <person name="Quinn O."/>
            <person name="Lovegrove M."/>
            <person name="Duncan E.J."/>
            <person name="Remnant E.J."/>
            <person name="Van Eeckhoven J."/>
            <person name="Graham B."/>
            <person name="Knapp R.A."/>
            <person name="Langford K.W."/>
            <person name="Kronenberg Z."/>
            <person name="Press M.O."/>
            <person name="Eacker S.M."/>
            <person name="Wilson-Rankin E.E."/>
            <person name="Purcell J."/>
            <person name="Lester P.J."/>
            <person name="Dearden P.K."/>
        </authorList>
    </citation>
    <scope>NUCLEOTIDE SEQUENCE</scope>
    <source>
        <strain evidence="2">Volc-1</strain>
    </source>
</reference>
<feature type="region of interest" description="Disordered" evidence="1">
    <location>
        <begin position="1"/>
        <end position="47"/>
    </location>
</feature>
<evidence type="ECO:0000256" key="1">
    <source>
        <dbReference type="SAM" id="MobiDB-lite"/>
    </source>
</evidence>
<feature type="compositionally biased region" description="Basic and acidic residues" evidence="1">
    <location>
        <begin position="33"/>
        <end position="47"/>
    </location>
</feature>
<protein>
    <submittedName>
        <fullName evidence="2">Uncharacterized protein</fullName>
    </submittedName>
</protein>
<dbReference type="AlphaFoldDB" id="A0A834NY22"/>
<sequence>MNAEGNDNGHEDNVNVNDNKRKNKNNSGNKKNKITENEKSGYREARGDAHRRYLTSALVRTSKSRFSLSTLDPSVRVAGITDDHRHRPHGEQPHAPARRFCVLLHSC</sequence>
<dbReference type="Proteomes" id="UP000600918">
    <property type="component" value="Unassembled WGS sequence"/>
</dbReference>
<gene>
    <name evidence="2" type="ORF">H0235_010611</name>
</gene>
<proteinExistence type="predicted"/>
<name>A0A834NY22_VESPE</name>
<organism evidence="2 3">
    <name type="scientific">Vespula pensylvanica</name>
    <name type="common">Western yellow jacket</name>
    <name type="synonym">Wasp</name>
    <dbReference type="NCBI Taxonomy" id="30213"/>
    <lineage>
        <taxon>Eukaryota</taxon>
        <taxon>Metazoa</taxon>
        <taxon>Ecdysozoa</taxon>
        <taxon>Arthropoda</taxon>
        <taxon>Hexapoda</taxon>
        <taxon>Insecta</taxon>
        <taxon>Pterygota</taxon>
        <taxon>Neoptera</taxon>
        <taxon>Endopterygota</taxon>
        <taxon>Hymenoptera</taxon>
        <taxon>Apocrita</taxon>
        <taxon>Aculeata</taxon>
        <taxon>Vespoidea</taxon>
        <taxon>Vespidae</taxon>
        <taxon>Vespinae</taxon>
        <taxon>Vespula</taxon>
    </lineage>
</organism>
<comment type="caution">
    <text evidence="2">The sequence shown here is derived from an EMBL/GenBank/DDBJ whole genome shotgun (WGS) entry which is preliminary data.</text>
</comment>
<dbReference type="EMBL" id="JACSDY010000009">
    <property type="protein sequence ID" value="KAF7420314.1"/>
    <property type="molecule type" value="Genomic_DNA"/>
</dbReference>
<evidence type="ECO:0000313" key="3">
    <source>
        <dbReference type="Proteomes" id="UP000600918"/>
    </source>
</evidence>
<accession>A0A834NY22</accession>